<dbReference type="KEGG" id="pbas:SMSP2_00605"/>
<dbReference type="Gene3D" id="3.30.1310.20">
    <property type="entry name" value="PRTase-like"/>
    <property type="match status" value="1"/>
</dbReference>
<dbReference type="SUPFAM" id="SSF53271">
    <property type="entry name" value="PRTase-like"/>
    <property type="match status" value="1"/>
</dbReference>
<evidence type="ECO:0000313" key="2">
    <source>
        <dbReference type="EMBL" id="AQQ70261.1"/>
    </source>
</evidence>
<reference evidence="3" key="1">
    <citation type="submission" date="2017-02" db="EMBL/GenBank/DDBJ databases">
        <title>Comparative genomics and description of representatives of a novel lineage of planctomycetes thriving in anoxic sediments.</title>
        <authorList>
            <person name="Spring S."/>
            <person name="Bunk B."/>
            <person name="Sproer C."/>
        </authorList>
    </citation>
    <scope>NUCLEOTIDE SEQUENCE [LARGE SCALE GENOMIC DNA]</scope>
    <source>
        <strain evidence="3">SM-Chi-D1</strain>
    </source>
</reference>
<feature type="domain" description="Phosphoribosyltransferase" evidence="1">
    <location>
        <begin position="20"/>
        <end position="202"/>
    </location>
</feature>
<dbReference type="Pfam" id="PF00156">
    <property type="entry name" value="Pribosyltran"/>
    <property type="match status" value="1"/>
</dbReference>
<dbReference type="EMBL" id="CP019646">
    <property type="protein sequence ID" value="AQQ70261.1"/>
    <property type="molecule type" value="Genomic_DNA"/>
</dbReference>
<sequence length="224" mass="24076">MASLDIICQEPVVFSDRRQAAHMLAEHIAGACGKEKPLILGIPRGGMVIAADIAAEVGGDLDIILTRKLGAPNNPELAIGAITETAETVLNDELICYLNVSSAYIENEKTSQKNLIAQRSSRYRGIYPKQPIKDRIVVLTDDGVATGATMRAAIWAAKAESPSKIILAIPVAPPDTAASLSREVDRTICISAPSNFGAVGMFYRDFNQVSDETVIRILENTAKR</sequence>
<dbReference type="Proteomes" id="UP000188181">
    <property type="component" value="Chromosome"/>
</dbReference>
<dbReference type="STRING" id="1851148.SMSP2_00605"/>
<dbReference type="GO" id="GO:0016740">
    <property type="term" value="F:transferase activity"/>
    <property type="evidence" value="ECO:0007669"/>
    <property type="project" value="UniProtKB-KW"/>
</dbReference>
<dbReference type="AlphaFoldDB" id="A0A1Q2MC52"/>
<evidence type="ECO:0000259" key="1">
    <source>
        <dbReference type="Pfam" id="PF00156"/>
    </source>
</evidence>
<keyword evidence="3" id="KW-1185">Reference proteome</keyword>
<proteinExistence type="predicted"/>
<dbReference type="Gene3D" id="3.40.50.2020">
    <property type="match status" value="1"/>
</dbReference>
<accession>A0A1Q2MC52</accession>
<dbReference type="RefSeq" id="WP_146682537.1">
    <property type="nucleotide sequence ID" value="NZ_CP019646.1"/>
</dbReference>
<dbReference type="InterPro" id="IPR000836">
    <property type="entry name" value="PRTase_dom"/>
</dbReference>
<dbReference type="InterPro" id="IPR029057">
    <property type="entry name" value="PRTase-like"/>
</dbReference>
<name>A0A1Q2MC52_9BACT</name>
<evidence type="ECO:0000313" key="3">
    <source>
        <dbReference type="Proteomes" id="UP000188181"/>
    </source>
</evidence>
<keyword evidence="2" id="KW-0808">Transferase</keyword>
<organism evidence="2 3">
    <name type="scientific">Limihaloglobus sulfuriphilus</name>
    <dbReference type="NCBI Taxonomy" id="1851148"/>
    <lineage>
        <taxon>Bacteria</taxon>
        <taxon>Pseudomonadati</taxon>
        <taxon>Planctomycetota</taxon>
        <taxon>Phycisphaerae</taxon>
        <taxon>Sedimentisphaerales</taxon>
        <taxon>Sedimentisphaeraceae</taxon>
        <taxon>Limihaloglobus</taxon>
    </lineage>
</organism>
<dbReference type="CDD" id="cd06223">
    <property type="entry name" value="PRTases_typeI"/>
    <property type="match status" value="1"/>
</dbReference>
<gene>
    <name evidence="2" type="ORF">SMSP2_00605</name>
</gene>
<protein>
    <submittedName>
        <fullName evidence="2">Putative phosphoribosyl transferase</fullName>
    </submittedName>
</protein>
<dbReference type="OrthoDB" id="9810066at2"/>